<gene>
    <name evidence="2" type="ORF">SAMN06265219_102153</name>
</gene>
<dbReference type="EMBL" id="FXTP01000002">
    <property type="protein sequence ID" value="SMO44309.1"/>
    <property type="molecule type" value="Genomic_DNA"/>
</dbReference>
<dbReference type="Proteomes" id="UP000317557">
    <property type="component" value="Unassembled WGS sequence"/>
</dbReference>
<evidence type="ECO:0000313" key="3">
    <source>
        <dbReference type="Proteomes" id="UP000317557"/>
    </source>
</evidence>
<evidence type="ECO:0000313" key="2">
    <source>
        <dbReference type="EMBL" id="SMO44309.1"/>
    </source>
</evidence>
<reference evidence="2 3" key="1">
    <citation type="submission" date="2017-05" db="EMBL/GenBank/DDBJ databases">
        <authorList>
            <person name="Varghese N."/>
            <person name="Submissions S."/>
        </authorList>
    </citation>
    <scope>NUCLEOTIDE SEQUENCE [LARGE SCALE GENOMIC DNA]</scope>
    <source>
        <strain evidence="2 3">DSM 21985</strain>
    </source>
</reference>
<feature type="domain" description="N-acetyltransferase" evidence="1">
    <location>
        <begin position="3"/>
        <end position="160"/>
    </location>
</feature>
<dbReference type="SUPFAM" id="SSF55729">
    <property type="entry name" value="Acyl-CoA N-acyltransferases (Nat)"/>
    <property type="match status" value="1"/>
</dbReference>
<dbReference type="CDD" id="cd04301">
    <property type="entry name" value="NAT_SF"/>
    <property type="match status" value="1"/>
</dbReference>
<protein>
    <recommendedName>
        <fullName evidence="1">N-acetyltransferase domain-containing protein</fullName>
    </recommendedName>
</protein>
<dbReference type="Gene3D" id="3.40.630.30">
    <property type="match status" value="1"/>
</dbReference>
<keyword evidence="3" id="KW-1185">Reference proteome</keyword>
<dbReference type="PIRSF" id="PIRSF028520">
    <property type="entry name" value="UCP028520"/>
    <property type="match status" value="1"/>
</dbReference>
<dbReference type="InterPro" id="IPR016890">
    <property type="entry name" value="UCP028520"/>
</dbReference>
<organism evidence="2 3">
    <name type="scientific">Gracilimonas mengyeensis</name>
    <dbReference type="NCBI Taxonomy" id="1302730"/>
    <lineage>
        <taxon>Bacteria</taxon>
        <taxon>Pseudomonadati</taxon>
        <taxon>Balneolota</taxon>
        <taxon>Balneolia</taxon>
        <taxon>Balneolales</taxon>
        <taxon>Balneolaceae</taxon>
        <taxon>Gracilimonas</taxon>
    </lineage>
</organism>
<evidence type="ECO:0000259" key="1">
    <source>
        <dbReference type="PROSITE" id="PS51186"/>
    </source>
</evidence>
<accession>A0A521BB60</accession>
<proteinExistence type="predicted"/>
<dbReference type="AlphaFoldDB" id="A0A521BB60"/>
<dbReference type="InterPro" id="IPR016181">
    <property type="entry name" value="Acyl_CoA_acyltransferase"/>
</dbReference>
<dbReference type="PROSITE" id="PS51186">
    <property type="entry name" value="GNAT"/>
    <property type="match status" value="1"/>
</dbReference>
<dbReference type="InterPro" id="IPR000182">
    <property type="entry name" value="GNAT_dom"/>
</dbReference>
<sequence length="160" mass="18617">MYMNIRTATANDLPRVLELNEEALPHVNSLEIKDMEWFLEHAHRFVAVEVEKVLIGFMIVLEPGLDYKSLNYSFFCNNYSNFEYVDRIVIAETHRGQRVGTALYQQLFDQTEKKRITCEVNVEPPNPASLAFHRFLGFKEVARQQTNGGTKKVEFMVKEL</sequence>
<dbReference type="GO" id="GO:0016747">
    <property type="term" value="F:acyltransferase activity, transferring groups other than amino-acyl groups"/>
    <property type="evidence" value="ECO:0007669"/>
    <property type="project" value="InterPro"/>
</dbReference>
<name>A0A521BB60_9BACT</name>
<dbReference type="Pfam" id="PF00583">
    <property type="entry name" value="Acetyltransf_1"/>
    <property type="match status" value="1"/>
</dbReference>